<sequence length="156" mass="18289">MLSMFVCSHLPVHTSTSVEIPQGFPRHWSPHQIRQSKTCSNLLYSRSFFLPPKTLAFPFYQSNSISYLQGFSITVANLHLIIIIIIFCLIATAFTTCFIIIIFFILFLFFLRSFNPFRFRSRYYALPFIQFAKIECVQIIKCNFTIFDFHHAPIQV</sequence>
<reference evidence="2" key="2">
    <citation type="submission" date="2020-07" db="EMBL/GenBank/DDBJ databases">
        <authorList>
            <person name="Vera ALvarez R."/>
            <person name="Arias-Moreno D.M."/>
            <person name="Jimenez-Jacinto V."/>
            <person name="Jimenez-Bremont J.F."/>
            <person name="Swaminathan K."/>
            <person name="Moose S.P."/>
            <person name="Guerrero-Gonzalez M.L."/>
            <person name="Marino-Ramirez L."/>
            <person name="Landsman D."/>
            <person name="Rodriguez-Kessler M."/>
            <person name="Delgado-Sanchez P."/>
        </authorList>
    </citation>
    <scope>NUCLEOTIDE SEQUENCE</scope>
    <source>
        <tissue evidence="2">Cladode</tissue>
    </source>
</reference>
<keyword evidence="1" id="KW-0812">Transmembrane</keyword>
<organism evidence="2">
    <name type="scientific">Opuntia streptacantha</name>
    <name type="common">Prickly pear cactus</name>
    <name type="synonym">Opuntia cardona</name>
    <dbReference type="NCBI Taxonomy" id="393608"/>
    <lineage>
        <taxon>Eukaryota</taxon>
        <taxon>Viridiplantae</taxon>
        <taxon>Streptophyta</taxon>
        <taxon>Embryophyta</taxon>
        <taxon>Tracheophyta</taxon>
        <taxon>Spermatophyta</taxon>
        <taxon>Magnoliopsida</taxon>
        <taxon>eudicotyledons</taxon>
        <taxon>Gunneridae</taxon>
        <taxon>Pentapetalae</taxon>
        <taxon>Caryophyllales</taxon>
        <taxon>Cactineae</taxon>
        <taxon>Cactaceae</taxon>
        <taxon>Opuntioideae</taxon>
        <taxon>Opuntia</taxon>
    </lineage>
</organism>
<feature type="transmembrane region" description="Helical" evidence="1">
    <location>
        <begin position="78"/>
        <end position="111"/>
    </location>
</feature>
<reference evidence="2" key="1">
    <citation type="journal article" date="2013" name="J. Plant Res.">
        <title>Effect of fungi and light on seed germination of three Opuntia species from semiarid lands of central Mexico.</title>
        <authorList>
            <person name="Delgado-Sanchez P."/>
            <person name="Jimenez-Bremont J.F."/>
            <person name="Guerrero-Gonzalez Mde L."/>
            <person name="Flores J."/>
        </authorList>
    </citation>
    <scope>NUCLEOTIDE SEQUENCE</scope>
    <source>
        <tissue evidence="2">Cladode</tissue>
    </source>
</reference>
<name>A0A7C9ATQ1_OPUST</name>
<protein>
    <submittedName>
        <fullName evidence="2">Uncharacterized protein</fullName>
    </submittedName>
</protein>
<evidence type="ECO:0000313" key="2">
    <source>
        <dbReference type="EMBL" id="MBA4675136.1"/>
    </source>
</evidence>
<proteinExistence type="predicted"/>
<keyword evidence="1" id="KW-1133">Transmembrane helix</keyword>
<accession>A0A7C9ATQ1</accession>
<keyword evidence="1" id="KW-0472">Membrane</keyword>
<dbReference type="EMBL" id="GISG01266051">
    <property type="protein sequence ID" value="MBA4675136.1"/>
    <property type="molecule type" value="Transcribed_RNA"/>
</dbReference>
<dbReference type="AlphaFoldDB" id="A0A7C9ATQ1"/>
<evidence type="ECO:0000256" key="1">
    <source>
        <dbReference type="SAM" id="Phobius"/>
    </source>
</evidence>